<proteinExistence type="predicted"/>
<keyword evidence="3" id="KW-1185">Reference proteome</keyword>
<sequence>MATSTPSSNPGRVKKSVADISGLPSRTMQEALQVESSQHCLAQHEFARHAFSVSGECKFEDSAYSQIGDAGNRYNEIHITFGALLEIISIQSVNKRYQVTTQVRVWVWLPTALLSSSFPINLTK</sequence>
<organism evidence="4">
    <name type="scientific">Hydatigena taeniaeformis</name>
    <name type="common">Feline tapeworm</name>
    <name type="synonym">Taenia taeniaeformis</name>
    <dbReference type="NCBI Taxonomy" id="6205"/>
    <lineage>
        <taxon>Eukaryota</taxon>
        <taxon>Metazoa</taxon>
        <taxon>Spiralia</taxon>
        <taxon>Lophotrochozoa</taxon>
        <taxon>Platyhelminthes</taxon>
        <taxon>Cestoda</taxon>
        <taxon>Eucestoda</taxon>
        <taxon>Cyclophyllidea</taxon>
        <taxon>Taeniidae</taxon>
        <taxon>Hydatigera</taxon>
    </lineage>
</organism>
<dbReference type="Proteomes" id="UP000274429">
    <property type="component" value="Unassembled WGS sequence"/>
</dbReference>
<evidence type="ECO:0000313" key="4">
    <source>
        <dbReference type="WBParaSite" id="TTAC_0001155301-mRNA-1"/>
    </source>
</evidence>
<accession>A0A0R3XDC6</accession>
<evidence type="ECO:0000313" key="2">
    <source>
        <dbReference type="EMBL" id="VDM36882.1"/>
    </source>
</evidence>
<feature type="compositionally biased region" description="Polar residues" evidence="1">
    <location>
        <begin position="1"/>
        <end position="10"/>
    </location>
</feature>
<reference evidence="4" key="1">
    <citation type="submission" date="2017-02" db="UniProtKB">
        <authorList>
            <consortium name="WormBaseParasite"/>
        </authorList>
    </citation>
    <scope>IDENTIFICATION</scope>
</reference>
<feature type="region of interest" description="Disordered" evidence="1">
    <location>
        <begin position="1"/>
        <end position="22"/>
    </location>
</feature>
<evidence type="ECO:0000313" key="3">
    <source>
        <dbReference type="Proteomes" id="UP000274429"/>
    </source>
</evidence>
<protein>
    <submittedName>
        <fullName evidence="2 4">Uncharacterized protein</fullName>
    </submittedName>
</protein>
<dbReference type="WBParaSite" id="TTAC_0001155301-mRNA-1">
    <property type="protein sequence ID" value="TTAC_0001155301-mRNA-1"/>
    <property type="gene ID" value="TTAC_0001155301"/>
</dbReference>
<dbReference type="AlphaFoldDB" id="A0A0R3XDC6"/>
<name>A0A0R3XDC6_HYDTA</name>
<evidence type="ECO:0000256" key="1">
    <source>
        <dbReference type="SAM" id="MobiDB-lite"/>
    </source>
</evidence>
<gene>
    <name evidence="2" type="ORF">TTAC_LOCUS11536</name>
</gene>
<dbReference type="EMBL" id="UYWX01024751">
    <property type="protein sequence ID" value="VDM36882.1"/>
    <property type="molecule type" value="Genomic_DNA"/>
</dbReference>
<reference evidence="2 3" key="2">
    <citation type="submission" date="2018-11" db="EMBL/GenBank/DDBJ databases">
        <authorList>
            <consortium name="Pathogen Informatics"/>
        </authorList>
    </citation>
    <scope>NUCLEOTIDE SEQUENCE [LARGE SCALE GENOMIC DNA]</scope>
</reference>